<organism evidence="2 3">
    <name type="scientific">Ophiophagus hannah</name>
    <name type="common">King cobra</name>
    <name type="synonym">Naja hannah</name>
    <dbReference type="NCBI Taxonomy" id="8665"/>
    <lineage>
        <taxon>Eukaryota</taxon>
        <taxon>Metazoa</taxon>
        <taxon>Chordata</taxon>
        <taxon>Craniata</taxon>
        <taxon>Vertebrata</taxon>
        <taxon>Euteleostomi</taxon>
        <taxon>Lepidosauria</taxon>
        <taxon>Squamata</taxon>
        <taxon>Bifurcata</taxon>
        <taxon>Unidentata</taxon>
        <taxon>Episquamata</taxon>
        <taxon>Toxicofera</taxon>
        <taxon>Serpentes</taxon>
        <taxon>Colubroidea</taxon>
        <taxon>Elapidae</taxon>
        <taxon>Elapinae</taxon>
        <taxon>Ophiophagus</taxon>
    </lineage>
</organism>
<feature type="domain" description="Heparan sulfate-N-deacetylase N-terminal" evidence="1">
    <location>
        <begin position="17"/>
        <end position="55"/>
    </location>
</feature>
<keyword evidence="2" id="KW-0808">Transferase</keyword>
<dbReference type="Proteomes" id="UP000018936">
    <property type="component" value="Unassembled WGS sequence"/>
</dbReference>
<gene>
    <name evidence="2" type="primary">NDST3</name>
    <name evidence="2" type="ORF">L345_15962</name>
</gene>
<dbReference type="EMBL" id="AZIM01006913">
    <property type="protein sequence ID" value="ETE58316.1"/>
    <property type="molecule type" value="Genomic_DNA"/>
</dbReference>
<dbReference type="Pfam" id="PF25119">
    <property type="entry name" value="HSNSD_N"/>
    <property type="match status" value="1"/>
</dbReference>
<sequence length="117" mass="13163">MLLSPWKMIKASEPLRTDPAVLVLVENQYSVLGQDIGMILESSRFQYHIEIASGKGIPFQIHDNVGIKDCCINPYSPLLHLTKPSKLDKGLLRESDWTTFDGIFAGKEETRMKASDK</sequence>
<comment type="caution">
    <text evidence="2">The sequence shown here is derived from an EMBL/GenBank/DDBJ whole genome shotgun (WGS) entry which is preliminary data.</text>
</comment>
<reference evidence="2 3" key="1">
    <citation type="journal article" date="2013" name="Proc. Natl. Acad. Sci. U.S.A.">
        <title>The king cobra genome reveals dynamic gene evolution and adaptation in the snake venom system.</title>
        <authorList>
            <person name="Vonk F.J."/>
            <person name="Casewell N.R."/>
            <person name="Henkel C.V."/>
            <person name="Heimberg A.M."/>
            <person name="Jansen H.J."/>
            <person name="McCleary R.J."/>
            <person name="Kerkkamp H.M."/>
            <person name="Vos R.A."/>
            <person name="Guerreiro I."/>
            <person name="Calvete J.J."/>
            <person name="Wuster W."/>
            <person name="Woods A.E."/>
            <person name="Logan J.M."/>
            <person name="Harrison R.A."/>
            <person name="Castoe T.A."/>
            <person name="de Koning A.P."/>
            <person name="Pollock D.D."/>
            <person name="Yandell M."/>
            <person name="Calderon D."/>
            <person name="Renjifo C."/>
            <person name="Currier R.B."/>
            <person name="Salgado D."/>
            <person name="Pla D."/>
            <person name="Sanz L."/>
            <person name="Hyder A.S."/>
            <person name="Ribeiro J.M."/>
            <person name="Arntzen J.W."/>
            <person name="van den Thillart G.E."/>
            <person name="Boetzer M."/>
            <person name="Pirovano W."/>
            <person name="Dirks R.P."/>
            <person name="Spaink H.P."/>
            <person name="Duboule D."/>
            <person name="McGlinn E."/>
            <person name="Kini R.M."/>
            <person name="Richardson M.K."/>
        </authorList>
    </citation>
    <scope>NUCLEOTIDE SEQUENCE</scope>
    <source>
        <tissue evidence="2">Blood</tissue>
    </source>
</reference>
<proteinExistence type="predicted"/>
<dbReference type="AlphaFoldDB" id="V8N8P8"/>
<evidence type="ECO:0000313" key="3">
    <source>
        <dbReference type="Proteomes" id="UP000018936"/>
    </source>
</evidence>
<name>V8N8P8_OPHHA</name>
<dbReference type="GO" id="GO:0016740">
    <property type="term" value="F:transferase activity"/>
    <property type="evidence" value="ECO:0007669"/>
    <property type="project" value="UniProtKB-KW"/>
</dbReference>
<accession>V8N8P8</accession>
<protein>
    <submittedName>
        <fullName evidence="2">Bifunctional heparan sulfate N-deacetylase/N-sulfotransferase 3</fullName>
    </submittedName>
</protein>
<evidence type="ECO:0000313" key="2">
    <source>
        <dbReference type="EMBL" id="ETE58316.1"/>
    </source>
</evidence>
<evidence type="ECO:0000259" key="1">
    <source>
        <dbReference type="Pfam" id="PF25119"/>
    </source>
</evidence>
<dbReference type="InterPro" id="IPR056793">
    <property type="entry name" value="HSNSD_N"/>
</dbReference>
<keyword evidence="3" id="KW-1185">Reference proteome</keyword>
<feature type="non-terminal residue" evidence="2">
    <location>
        <position position="117"/>
    </location>
</feature>